<dbReference type="Gene3D" id="6.10.20.40">
    <property type="entry name" value="TEA/ATTS domain"/>
    <property type="match status" value="1"/>
</dbReference>
<feature type="compositionally biased region" description="Low complexity" evidence="8">
    <location>
        <begin position="477"/>
        <end position="488"/>
    </location>
</feature>
<dbReference type="InterPro" id="IPR038096">
    <property type="entry name" value="TEA/ATTS_sf"/>
</dbReference>
<dbReference type="Pfam" id="PF01285">
    <property type="entry name" value="TEA"/>
    <property type="match status" value="1"/>
</dbReference>
<evidence type="ECO:0000256" key="1">
    <source>
        <dbReference type="ARBA" id="ARBA00004123"/>
    </source>
</evidence>
<keyword evidence="3" id="KW-0805">Transcription regulation</keyword>
<feature type="compositionally biased region" description="Polar residues" evidence="8">
    <location>
        <begin position="797"/>
        <end position="815"/>
    </location>
</feature>
<evidence type="ECO:0000256" key="5">
    <source>
        <dbReference type="ARBA" id="ARBA00023163"/>
    </source>
</evidence>
<dbReference type="Proteomes" id="UP000822476">
    <property type="component" value="Unassembled WGS sequence"/>
</dbReference>
<dbReference type="InterPro" id="IPR041086">
    <property type="entry name" value="YBD"/>
</dbReference>
<dbReference type="GO" id="GO:0005634">
    <property type="term" value="C:nucleus"/>
    <property type="evidence" value="ECO:0007669"/>
    <property type="project" value="UniProtKB-SubCell"/>
</dbReference>
<dbReference type="GO" id="GO:0000978">
    <property type="term" value="F:RNA polymerase II cis-regulatory region sequence-specific DNA binding"/>
    <property type="evidence" value="ECO:0007669"/>
    <property type="project" value="TreeGrafter"/>
</dbReference>
<feature type="region of interest" description="Disordered" evidence="8">
    <location>
        <begin position="1"/>
        <end position="43"/>
    </location>
</feature>
<evidence type="ECO:0000256" key="2">
    <source>
        <dbReference type="ARBA" id="ARBA00022473"/>
    </source>
</evidence>
<dbReference type="GO" id="GO:0048568">
    <property type="term" value="P:embryonic organ development"/>
    <property type="evidence" value="ECO:0007669"/>
    <property type="project" value="TreeGrafter"/>
</dbReference>
<feature type="region of interest" description="Disordered" evidence="8">
    <location>
        <begin position="119"/>
        <end position="199"/>
    </location>
</feature>
<organism evidence="10 11">
    <name type="scientific">Paragonimus skrjabini miyazakii</name>
    <dbReference type="NCBI Taxonomy" id="59628"/>
    <lineage>
        <taxon>Eukaryota</taxon>
        <taxon>Metazoa</taxon>
        <taxon>Spiralia</taxon>
        <taxon>Lophotrochozoa</taxon>
        <taxon>Platyhelminthes</taxon>
        <taxon>Trematoda</taxon>
        <taxon>Digenea</taxon>
        <taxon>Plagiorchiida</taxon>
        <taxon>Troglotremata</taxon>
        <taxon>Troglotrematidae</taxon>
        <taxon>Paragonimus</taxon>
    </lineage>
</organism>
<dbReference type="OrthoDB" id="10006572at2759"/>
<feature type="compositionally biased region" description="Polar residues" evidence="8">
    <location>
        <begin position="494"/>
        <end position="506"/>
    </location>
</feature>
<dbReference type="PANTHER" id="PTHR11834:SF0">
    <property type="entry name" value="PROTEIN SCALLOPED"/>
    <property type="match status" value="1"/>
</dbReference>
<keyword evidence="6" id="KW-0539">Nucleus</keyword>
<gene>
    <name evidence="10" type="ORF">EG68_02447</name>
</gene>
<dbReference type="PANTHER" id="PTHR11834">
    <property type="entry name" value="TRANSCRIPTIONAL ENHANCER FACTOR TEF RELATED"/>
    <property type="match status" value="1"/>
</dbReference>
<evidence type="ECO:0000256" key="6">
    <source>
        <dbReference type="ARBA" id="ARBA00023242"/>
    </source>
</evidence>
<keyword evidence="4" id="KW-0238">DNA-binding</keyword>
<dbReference type="InterPro" id="IPR050937">
    <property type="entry name" value="TEC1_TEAD_TF"/>
</dbReference>
<protein>
    <recommendedName>
        <fullName evidence="9">TEA domain-containing protein</fullName>
    </recommendedName>
</protein>
<feature type="compositionally biased region" description="Low complexity" evidence="8">
    <location>
        <begin position="123"/>
        <end position="134"/>
    </location>
</feature>
<evidence type="ECO:0000256" key="3">
    <source>
        <dbReference type="ARBA" id="ARBA00023015"/>
    </source>
</evidence>
<dbReference type="FunFam" id="2.70.50.80:FF:000005">
    <property type="entry name" value="Transcription enhancer factor-like protein egl-44"/>
    <property type="match status" value="1"/>
</dbReference>
<feature type="compositionally biased region" description="Polar residues" evidence="8">
    <location>
        <begin position="10"/>
        <end position="20"/>
    </location>
</feature>
<name>A0A8S9Z0G9_9TREM</name>
<dbReference type="PRINTS" id="PR00065">
    <property type="entry name" value="TEADOMAIN"/>
</dbReference>
<dbReference type="AlphaFoldDB" id="A0A8S9Z0G9"/>
<keyword evidence="11" id="KW-1185">Reference proteome</keyword>
<feature type="compositionally biased region" description="Polar residues" evidence="8">
    <location>
        <begin position="140"/>
        <end position="159"/>
    </location>
</feature>
<evidence type="ECO:0000313" key="11">
    <source>
        <dbReference type="Proteomes" id="UP000822476"/>
    </source>
</evidence>
<reference evidence="10" key="1">
    <citation type="submission" date="2019-07" db="EMBL/GenBank/DDBJ databases">
        <title>Annotation for the trematode Paragonimus miyazaki's.</title>
        <authorList>
            <person name="Choi Y.-J."/>
        </authorList>
    </citation>
    <scope>NUCLEOTIDE SEQUENCE</scope>
    <source>
        <strain evidence="10">Japan</strain>
    </source>
</reference>
<comment type="caution">
    <text evidence="10">The sequence shown here is derived from an EMBL/GenBank/DDBJ whole genome shotgun (WGS) entry which is preliminary data.</text>
</comment>
<dbReference type="PROSITE" id="PS51088">
    <property type="entry name" value="TEA_2"/>
    <property type="match status" value="1"/>
</dbReference>
<proteinExistence type="predicted"/>
<evidence type="ECO:0000256" key="7">
    <source>
        <dbReference type="PROSITE-ProRule" id="PRU00505"/>
    </source>
</evidence>
<dbReference type="InterPro" id="IPR000818">
    <property type="entry name" value="TEA/ATTS_dom"/>
</dbReference>
<evidence type="ECO:0000256" key="4">
    <source>
        <dbReference type="ARBA" id="ARBA00023125"/>
    </source>
</evidence>
<dbReference type="EMBL" id="JTDE01000770">
    <property type="protein sequence ID" value="KAF7260382.1"/>
    <property type="molecule type" value="Genomic_DNA"/>
</dbReference>
<dbReference type="GO" id="GO:0035329">
    <property type="term" value="P:hippo signaling"/>
    <property type="evidence" value="ECO:0007669"/>
    <property type="project" value="TreeGrafter"/>
</dbReference>
<dbReference type="GO" id="GO:0000981">
    <property type="term" value="F:DNA-binding transcription factor activity, RNA polymerase II-specific"/>
    <property type="evidence" value="ECO:0007669"/>
    <property type="project" value="TreeGrafter"/>
</dbReference>
<feature type="region of interest" description="Disordered" evidence="8">
    <location>
        <begin position="477"/>
        <end position="520"/>
    </location>
</feature>
<feature type="region of interest" description="Disordered" evidence="8">
    <location>
        <begin position="774"/>
        <end position="815"/>
    </location>
</feature>
<evidence type="ECO:0000256" key="8">
    <source>
        <dbReference type="SAM" id="MobiDB-lite"/>
    </source>
</evidence>
<keyword evidence="5" id="KW-0804">Transcription</keyword>
<accession>A0A8S9Z0G9</accession>
<dbReference type="Pfam" id="PF17725">
    <property type="entry name" value="YBD"/>
    <property type="match status" value="1"/>
</dbReference>
<evidence type="ECO:0000259" key="9">
    <source>
        <dbReference type="PROSITE" id="PS51088"/>
    </source>
</evidence>
<comment type="subcellular location">
    <subcellularLocation>
        <location evidence="1">Nucleus</location>
    </subcellularLocation>
</comment>
<sequence>MEVFKPEPIYSSTSSLTSVDTRQHHQHRQAAGTPHSTLPQHHQLKNDPLHLIPFQSSLPVFKSASKHQNELTLRKTVVHLANTELINTLNPTQLSPVHFEQHSLQTLKVASIGLSENSGCTIQQSQHHQQQQQQPPKPQNGTMKSDLSQSLCLSTNTSGPLRPGKRPAPSSPTHMSDCPFGEDASNSGSEADCHDNSSTADVEGVWSMDIEQCFQEALAIYPPCGRRKIILSEEGKMYGRNELIARYIYQHTGKIRSRKQVSSHIQVLARRRSKELQAQIKDPDTKQRALMQLSMLSSAQIVSAGMLGPKLPPSTMGMNQSAVGTVNNVSNTTTSPAIARTGVATLSGLNGPRMTINGKRSDCTTVSETFSHERNLTYDSQTRAIPTDQMPHRKNGGYETVDQNSHRIPVQRNGLDGQKLQTVNQTAFGAENQIGMKSEAAILLPNNLSLSLNTTSPMPHFVAGQPFLAHLLPVNPTNSNSTNSSSSTPATFADTPSGSSSGQAQQKLVGRPDDPTPENLSHQYGALLALRSKQVDFGLNGATNSQVVDKSLMDVRNQLAFSLQPALDQCNGSVVQTIQTSKGSLETPVSSNTGLVLVNTSLGQLLYCSPNQVSMLSGNKVSSAVMSHGPLDALTCHSSPSNSSSLSSVSSTAFGGPTVSSAGSLANPSATAMAMAAAVAAYGQHSGGGHGAVSFWPQTSLLHPTNITLAQGGNVVLPLDEHSGVAKRANSNALENASPSGLIQLDPRLVSLAHRTVMEDTTDLTYSPLQQLVSQQSTKGQNQTRVRRSVPQPVRSNNNLSYQPNKFENSDANGEPTQLVSLTDVNGSSALRQSNDIYQELSSSSTIGLSQRYHQGTYLQQPSASWVERTITAPKMRLVELSAFMVGQKQDLNLICNKSDQSLSTRQHIFVHIGPSKPTYADPLLEMVDASQIWDKFPNDSLKELMERGPSNAFFLVKFWADVNIRLEPEATFAVSVIFEGVEDVPLSLSTKVCSFGKQVVEKIEQDEQPRAENGRYVYRFLCSPMCDYMKSFIGRLLELPHRDMMNSVLENFTILHILTNKATNELLLCIAYVLEVAQEGCGPQHHIYKLTRCS</sequence>
<dbReference type="SMART" id="SM00426">
    <property type="entry name" value="TEA"/>
    <property type="match status" value="1"/>
</dbReference>
<dbReference type="Gene3D" id="2.70.50.80">
    <property type="match status" value="1"/>
</dbReference>
<feature type="compositionally biased region" description="Polar residues" evidence="8">
    <location>
        <begin position="774"/>
        <end position="784"/>
    </location>
</feature>
<keyword evidence="2" id="KW-0217">Developmental protein</keyword>
<dbReference type="GO" id="GO:0005667">
    <property type="term" value="C:transcription regulator complex"/>
    <property type="evidence" value="ECO:0007669"/>
    <property type="project" value="TreeGrafter"/>
</dbReference>
<feature type="domain" description="TEA" evidence="9">
    <location>
        <begin position="199"/>
        <end position="275"/>
    </location>
</feature>
<evidence type="ECO:0000313" key="10">
    <source>
        <dbReference type="EMBL" id="KAF7260382.1"/>
    </source>
</evidence>
<feature type="DNA-binding region" description="TEA" evidence="7">
    <location>
        <begin position="199"/>
        <end position="275"/>
    </location>
</feature>